<dbReference type="Proteomes" id="UP000297595">
    <property type="component" value="Unassembled WGS sequence"/>
</dbReference>
<reference evidence="1 2" key="1">
    <citation type="submission" date="2019-03" db="EMBL/GenBank/DDBJ databases">
        <title>Nematode-trapping fungi genome.</title>
        <authorList>
            <person name="Vidal-Diez De Ulzurrun G."/>
        </authorList>
    </citation>
    <scope>NUCLEOTIDE SEQUENCE [LARGE SCALE GENOMIC DNA]</scope>
    <source>
        <strain evidence="1 2">TWF154</strain>
    </source>
</reference>
<organism evidence="1 2">
    <name type="scientific">Orbilia oligospora</name>
    <name type="common">Nematode-trapping fungus</name>
    <name type="synonym">Arthrobotrys oligospora</name>
    <dbReference type="NCBI Taxonomy" id="2813651"/>
    <lineage>
        <taxon>Eukaryota</taxon>
        <taxon>Fungi</taxon>
        <taxon>Dikarya</taxon>
        <taxon>Ascomycota</taxon>
        <taxon>Pezizomycotina</taxon>
        <taxon>Orbiliomycetes</taxon>
        <taxon>Orbiliales</taxon>
        <taxon>Orbiliaceae</taxon>
        <taxon>Orbilia</taxon>
    </lineage>
</organism>
<name>A0A8H2DRT8_ORBOL</name>
<dbReference type="EMBL" id="SOZJ01000007">
    <property type="protein sequence ID" value="TGJ64474.1"/>
    <property type="molecule type" value="Genomic_DNA"/>
</dbReference>
<accession>A0A8H2DRT8</accession>
<protein>
    <submittedName>
        <fullName evidence="1">Uncharacterized protein</fullName>
    </submittedName>
</protein>
<evidence type="ECO:0000313" key="1">
    <source>
        <dbReference type="EMBL" id="TGJ64474.1"/>
    </source>
</evidence>
<evidence type="ECO:0000313" key="2">
    <source>
        <dbReference type="Proteomes" id="UP000297595"/>
    </source>
</evidence>
<proteinExistence type="predicted"/>
<sequence>MKRIRERENRHKSGTWGIRQLVCLVVQRGYPGDAIQLILRRDRMACIVEVMFERRLSGSHTICVYIGPSTNKFSFSGGDLISNY</sequence>
<gene>
    <name evidence="1" type="ORF">EYR41_010526</name>
</gene>
<comment type="caution">
    <text evidence="1">The sequence shown here is derived from an EMBL/GenBank/DDBJ whole genome shotgun (WGS) entry which is preliminary data.</text>
</comment>
<dbReference type="AlphaFoldDB" id="A0A8H2DRT8"/>